<evidence type="ECO:0000313" key="2">
    <source>
        <dbReference type="EMBL" id="SME95484.1"/>
    </source>
</evidence>
<accession>A0A1X7CF88</accession>
<dbReference type="OrthoDB" id="8891327at2"/>
<dbReference type="STRING" id="28094.SAMN06295900_101305"/>
<dbReference type="Pfam" id="PF16074">
    <property type="entry name" value="PilW"/>
    <property type="match status" value="1"/>
</dbReference>
<dbReference type="EMBL" id="FXAH01000001">
    <property type="protein sequence ID" value="SME95484.1"/>
    <property type="molecule type" value="Genomic_DNA"/>
</dbReference>
<dbReference type="AlphaFoldDB" id="A0A1X7CF88"/>
<keyword evidence="1" id="KW-0472">Membrane</keyword>
<keyword evidence="1" id="KW-1133">Transmembrane helix</keyword>
<evidence type="ECO:0000256" key="1">
    <source>
        <dbReference type="SAM" id="Phobius"/>
    </source>
</evidence>
<dbReference type="Proteomes" id="UP000192911">
    <property type="component" value="Unassembled WGS sequence"/>
</dbReference>
<organism evidence="2 3">
    <name type="scientific">Trinickia caryophylli</name>
    <name type="common">Paraburkholderia caryophylli</name>
    <dbReference type="NCBI Taxonomy" id="28094"/>
    <lineage>
        <taxon>Bacteria</taxon>
        <taxon>Pseudomonadati</taxon>
        <taxon>Pseudomonadota</taxon>
        <taxon>Betaproteobacteria</taxon>
        <taxon>Burkholderiales</taxon>
        <taxon>Burkholderiaceae</taxon>
        <taxon>Trinickia</taxon>
    </lineage>
</organism>
<evidence type="ECO:0000313" key="3">
    <source>
        <dbReference type="Proteomes" id="UP000192911"/>
    </source>
</evidence>
<reference evidence="3" key="1">
    <citation type="submission" date="2017-04" db="EMBL/GenBank/DDBJ databases">
        <authorList>
            <person name="Varghese N."/>
            <person name="Submissions S."/>
        </authorList>
    </citation>
    <scope>NUCLEOTIDE SEQUENCE [LARGE SCALE GENOMIC DNA]</scope>
    <source>
        <strain evidence="3">Ballard 720</strain>
    </source>
</reference>
<dbReference type="GO" id="GO:0043683">
    <property type="term" value="P:type IV pilus assembly"/>
    <property type="evidence" value="ECO:0007669"/>
    <property type="project" value="InterPro"/>
</dbReference>
<keyword evidence="3" id="KW-1185">Reference proteome</keyword>
<sequence>MPMQRNRTASRGPIRGRSGHTLIELLVATGIGVLAVSAAASLYRMHKQMGMWSADAAAMRDAGATALSLLSQQLEMAGYAPPDSASLAEQTVPALFGCASGDFVRGDGTPVCAPGAAGSDMITVRYVDDAVATWPTSARQPTDCLGQGAGRPNEAAVVVNTFFVAKPDRGAEPELYCLGSGGPTRQPVVAGVERLHLRYWLRGSPAAAEASAIADDRWSEVVGVEVCVLVRGKISVAHARYFDCDGRPQRSADARIRQSFLRYVAIRNQEGAGV</sequence>
<protein>
    <submittedName>
        <fullName evidence="2">Type IV pilus assembly protein PilW</fullName>
    </submittedName>
</protein>
<proteinExistence type="predicted"/>
<dbReference type="RefSeq" id="WP_085223604.1">
    <property type="nucleotide sequence ID" value="NZ_JBHUGW010000001.1"/>
</dbReference>
<gene>
    <name evidence="2" type="ORF">SAMN06295900_101305</name>
</gene>
<keyword evidence="1" id="KW-0812">Transmembrane</keyword>
<dbReference type="InterPro" id="IPR032092">
    <property type="entry name" value="PilW"/>
</dbReference>
<name>A0A1X7CF88_TRICW</name>
<feature type="transmembrane region" description="Helical" evidence="1">
    <location>
        <begin position="21"/>
        <end position="43"/>
    </location>
</feature>